<dbReference type="InterPro" id="IPR014729">
    <property type="entry name" value="Rossmann-like_a/b/a_fold"/>
</dbReference>
<evidence type="ECO:0000259" key="2">
    <source>
        <dbReference type="Pfam" id="PF00582"/>
    </source>
</evidence>
<dbReference type="Pfam" id="PF00582">
    <property type="entry name" value="Usp"/>
    <property type="match status" value="2"/>
</dbReference>
<dbReference type="EMBL" id="JACXXH010000005">
    <property type="protein sequence ID" value="MBD3863809.1"/>
    <property type="molecule type" value="Genomic_DNA"/>
</dbReference>
<dbReference type="Gene3D" id="3.40.50.620">
    <property type="entry name" value="HUPs"/>
    <property type="match status" value="2"/>
</dbReference>
<dbReference type="RefSeq" id="WP_191101415.1">
    <property type="nucleotide sequence ID" value="NZ_JACXXH010000005.1"/>
</dbReference>
<accession>A0ABR8LUG4</accession>
<dbReference type="PANTHER" id="PTHR46268:SF6">
    <property type="entry name" value="UNIVERSAL STRESS PROTEIN UP12"/>
    <property type="match status" value="1"/>
</dbReference>
<evidence type="ECO:0000256" key="1">
    <source>
        <dbReference type="ARBA" id="ARBA00008791"/>
    </source>
</evidence>
<proteinExistence type="inferred from homology"/>
<evidence type="ECO:0000313" key="4">
    <source>
        <dbReference type="Proteomes" id="UP000627521"/>
    </source>
</evidence>
<name>A0ABR8LUG4_9FLAO</name>
<protein>
    <submittedName>
        <fullName evidence="3">Universal stress protein</fullName>
    </submittedName>
</protein>
<dbReference type="Proteomes" id="UP000627521">
    <property type="component" value="Unassembled WGS sequence"/>
</dbReference>
<organism evidence="3 4">
    <name type="scientific">Olleya marilimosa</name>
    <dbReference type="NCBI Taxonomy" id="272164"/>
    <lineage>
        <taxon>Bacteria</taxon>
        <taxon>Pseudomonadati</taxon>
        <taxon>Bacteroidota</taxon>
        <taxon>Flavobacteriia</taxon>
        <taxon>Flavobacteriales</taxon>
        <taxon>Flavobacteriaceae</taxon>
    </lineage>
</organism>
<dbReference type="PANTHER" id="PTHR46268">
    <property type="entry name" value="STRESS RESPONSE PROTEIN NHAX"/>
    <property type="match status" value="1"/>
</dbReference>
<evidence type="ECO:0000313" key="3">
    <source>
        <dbReference type="EMBL" id="MBD3863809.1"/>
    </source>
</evidence>
<dbReference type="PRINTS" id="PR01438">
    <property type="entry name" value="UNVRSLSTRESS"/>
</dbReference>
<dbReference type="SUPFAM" id="SSF52402">
    <property type="entry name" value="Adenine nucleotide alpha hydrolases-like"/>
    <property type="match status" value="2"/>
</dbReference>
<keyword evidence="4" id="KW-1185">Reference proteome</keyword>
<dbReference type="CDD" id="cd00293">
    <property type="entry name" value="USP-like"/>
    <property type="match status" value="2"/>
</dbReference>
<dbReference type="InterPro" id="IPR006016">
    <property type="entry name" value="UspA"/>
</dbReference>
<sequence length="278" mass="30669">MKKIIVPVDFSDHSKYALESAAILAKKYNAEIFALHMLEMSETILSQGEADIQSETIFFLKLAENRFNEFLDLDFLKDVKVTPIVKHFKVFSEVNDVAKEHNVDLIVMGSHGSSGLKEIFVGSNTEKVVRHAEIPVLVVKNKPTTLSFDNVVFASDFSEETVTPYLNASKLFETLGSNLHLVYINTPGDNFSSTSEMEKTVANFLQKADGNLDKLSEVQFISDYSVEKGVLNYANVSGADAIAVATHGRTGFTHFLAGSISEDIANHAALPVVTFRIK</sequence>
<dbReference type="InterPro" id="IPR006015">
    <property type="entry name" value="Universal_stress_UspA"/>
</dbReference>
<feature type="domain" description="UspA" evidence="2">
    <location>
        <begin position="1"/>
        <end position="140"/>
    </location>
</feature>
<comment type="similarity">
    <text evidence="1">Belongs to the universal stress protein A family.</text>
</comment>
<reference evidence="3 4" key="1">
    <citation type="submission" date="2020-09" db="EMBL/GenBank/DDBJ databases">
        <title>Bacillus nautilus sp. nov., Chryseoglobus crepusculi sp. nov, and Psychrobacter noctis sp. nov., isolated from deep-sea sponges from the equatorial Atlantic.</title>
        <authorList>
            <person name="Stennett H.L."/>
            <person name="Williams S.E."/>
        </authorList>
    </citation>
    <scope>NUCLEOTIDE SEQUENCE [LARGE SCALE GENOMIC DNA]</scope>
    <source>
        <strain evidence="3 4">28M-24</strain>
    </source>
</reference>
<comment type="caution">
    <text evidence="3">The sequence shown here is derived from an EMBL/GenBank/DDBJ whole genome shotgun (WGS) entry which is preliminary data.</text>
</comment>
<gene>
    <name evidence="3" type="ORF">IEG06_10140</name>
</gene>
<feature type="domain" description="UspA" evidence="2">
    <location>
        <begin position="148"/>
        <end position="275"/>
    </location>
</feature>